<reference evidence="1 2" key="1">
    <citation type="submission" date="2017-03" db="EMBL/GenBank/DDBJ databases">
        <title>Genome sequence of Sphingomonas dokdonensis DSM 21029.</title>
        <authorList>
            <person name="Poehlein A."/>
            <person name="Wuebbeler J.H."/>
            <person name="Steinbuechel A."/>
            <person name="Daniel R."/>
        </authorList>
    </citation>
    <scope>NUCLEOTIDE SEQUENCE [LARGE SCALE GENOMIC DNA]</scope>
    <source>
        <strain evidence="1 2">DSM 21029</strain>
    </source>
</reference>
<dbReference type="RefSeq" id="WP_088367472.1">
    <property type="nucleotide sequence ID" value="NZ_NBBI01000003.1"/>
</dbReference>
<gene>
    <name evidence="1" type="ORF">SPDO_18420</name>
</gene>
<organism evidence="1 2">
    <name type="scientific">Sphingomonas dokdonensis</name>
    <dbReference type="NCBI Taxonomy" id="344880"/>
    <lineage>
        <taxon>Bacteria</taxon>
        <taxon>Pseudomonadati</taxon>
        <taxon>Pseudomonadota</taxon>
        <taxon>Alphaproteobacteria</taxon>
        <taxon>Sphingomonadales</taxon>
        <taxon>Sphingomonadaceae</taxon>
        <taxon>Sphingomonas</taxon>
    </lineage>
</organism>
<evidence type="ECO:0000313" key="1">
    <source>
        <dbReference type="EMBL" id="OWK30160.1"/>
    </source>
</evidence>
<dbReference type="AlphaFoldDB" id="A0A245ZK81"/>
<comment type="caution">
    <text evidence="1">The sequence shown here is derived from an EMBL/GenBank/DDBJ whole genome shotgun (WGS) entry which is preliminary data.</text>
</comment>
<dbReference type="OrthoDB" id="7450571at2"/>
<dbReference type="EMBL" id="NBBI01000003">
    <property type="protein sequence ID" value="OWK30160.1"/>
    <property type="molecule type" value="Genomic_DNA"/>
</dbReference>
<accession>A0A245ZK81</accession>
<evidence type="ECO:0000313" key="2">
    <source>
        <dbReference type="Proteomes" id="UP000197290"/>
    </source>
</evidence>
<sequence length="86" mass="8834">MDIATGPLVERIARVLAGERLSANGHGDQESAGSAVDAAWPDYRDAAIAVLHTLRAPSAAMAAAGDPAVWERMVLAALKEAQPTAA</sequence>
<proteinExistence type="predicted"/>
<name>A0A245ZK81_9SPHN</name>
<keyword evidence="2" id="KW-1185">Reference proteome</keyword>
<dbReference type="Proteomes" id="UP000197290">
    <property type="component" value="Unassembled WGS sequence"/>
</dbReference>
<protein>
    <submittedName>
        <fullName evidence="1">Uncharacterized protein</fullName>
    </submittedName>
</protein>